<evidence type="ECO:0000259" key="3">
    <source>
        <dbReference type="Pfam" id="PF12697"/>
    </source>
</evidence>
<evidence type="ECO:0000313" key="4">
    <source>
        <dbReference type="EMBL" id="MCM2370053.1"/>
    </source>
</evidence>
<dbReference type="SUPFAM" id="SSF53474">
    <property type="entry name" value="alpha/beta-Hydrolases"/>
    <property type="match status" value="1"/>
</dbReference>
<dbReference type="PANTHER" id="PTHR43037:SF1">
    <property type="entry name" value="BLL1128 PROTEIN"/>
    <property type="match status" value="1"/>
</dbReference>
<dbReference type="Proteomes" id="UP001202961">
    <property type="component" value="Unassembled WGS sequence"/>
</dbReference>
<evidence type="ECO:0000256" key="1">
    <source>
        <dbReference type="ARBA" id="ARBA00022729"/>
    </source>
</evidence>
<proteinExistence type="predicted"/>
<dbReference type="GO" id="GO:0016787">
    <property type="term" value="F:hydrolase activity"/>
    <property type="evidence" value="ECO:0007669"/>
    <property type="project" value="UniProtKB-KW"/>
</dbReference>
<dbReference type="InterPro" id="IPR029058">
    <property type="entry name" value="AB_hydrolase_fold"/>
</dbReference>
<evidence type="ECO:0000313" key="5">
    <source>
        <dbReference type="Proteomes" id="UP001202961"/>
    </source>
</evidence>
<dbReference type="InterPro" id="IPR000073">
    <property type="entry name" value="AB_hydrolase_1"/>
</dbReference>
<keyword evidence="5" id="KW-1185">Reference proteome</keyword>
<dbReference type="EMBL" id="JAMQBK010000016">
    <property type="protein sequence ID" value="MCM2370053.1"/>
    <property type="molecule type" value="Genomic_DNA"/>
</dbReference>
<accession>A0ABT0TZL2</accession>
<sequence length="290" mass="32224">MSGSFSRRWMSEPHSETSGPEQHPGDDAEGESCSDCDGPAAKSFTGPRLSSMKRRHSVQMLTPLHYQHGYQYPLLVWLHSAGHNERQIEQVLPHISTRNYVGLGVRATRATDVRGCGFDWPCGRDATAKACEVVLDAIDQVAEEYSINSDRVVLAGYGSGATLACQIALLHSDRFAGVVRMGGRFPDASGVFKNFKRLRERRMPMLWQQAINGVDDDPELMQRDITAAQCIRAQVEIRQYRGDEVMNTVALKDIDRWCFDKIIAPKPTEACVGEAPMDGSEFTLVDFSAN</sequence>
<keyword evidence="4" id="KW-0378">Hydrolase</keyword>
<dbReference type="InterPro" id="IPR050955">
    <property type="entry name" value="Plant_Biomass_Hydrol_Est"/>
</dbReference>
<feature type="domain" description="AB hydrolase-1" evidence="3">
    <location>
        <begin position="75"/>
        <end position="219"/>
    </location>
</feature>
<feature type="region of interest" description="Disordered" evidence="2">
    <location>
        <begin position="1"/>
        <end position="37"/>
    </location>
</feature>
<dbReference type="Pfam" id="PF12697">
    <property type="entry name" value="Abhydrolase_6"/>
    <property type="match status" value="1"/>
</dbReference>
<evidence type="ECO:0000256" key="2">
    <source>
        <dbReference type="SAM" id="MobiDB-lite"/>
    </source>
</evidence>
<dbReference type="Gene3D" id="3.40.50.1820">
    <property type="entry name" value="alpha/beta hydrolase"/>
    <property type="match status" value="1"/>
</dbReference>
<keyword evidence="1" id="KW-0732">Signal</keyword>
<gene>
    <name evidence="4" type="ORF">NB063_05375</name>
</gene>
<comment type="caution">
    <text evidence="4">The sequence shown here is derived from an EMBL/GenBank/DDBJ whole genome shotgun (WGS) entry which is preliminary data.</text>
</comment>
<dbReference type="PANTHER" id="PTHR43037">
    <property type="entry name" value="UNNAMED PRODUCT-RELATED"/>
    <property type="match status" value="1"/>
</dbReference>
<protein>
    <submittedName>
        <fullName evidence="4">Alpha/beta fold hydrolase</fullName>
    </submittedName>
</protein>
<name>A0ABT0TZL2_9BACT</name>
<organism evidence="4 5">
    <name type="scientific">Aporhodopirellula aestuarii</name>
    <dbReference type="NCBI Taxonomy" id="2950107"/>
    <lineage>
        <taxon>Bacteria</taxon>
        <taxon>Pseudomonadati</taxon>
        <taxon>Planctomycetota</taxon>
        <taxon>Planctomycetia</taxon>
        <taxon>Pirellulales</taxon>
        <taxon>Pirellulaceae</taxon>
        <taxon>Aporhodopirellula</taxon>
    </lineage>
</organism>
<reference evidence="4 5" key="1">
    <citation type="journal article" date="2022" name="Syst. Appl. Microbiol.">
        <title>Rhodopirellula aestuarii sp. nov., a novel member of the genus Rhodopirellula isolated from brackish sediments collected in the Tagus River estuary, Portugal.</title>
        <authorList>
            <person name="Vitorino I.R."/>
            <person name="Klimek D."/>
            <person name="Calusinska M."/>
            <person name="Lobo-da-Cunha A."/>
            <person name="Vasconcelos V."/>
            <person name="Lage O.M."/>
        </authorList>
    </citation>
    <scope>NUCLEOTIDE SEQUENCE [LARGE SCALE GENOMIC DNA]</scope>
    <source>
        <strain evidence="4 5">ICT_H3.1</strain>
    </source>
</reference>